<evidence type="ECO:0000259" key="8">
    <source>
        <dbReference type="PROSITE" id="PS51007"/>
    </source>
</evidence>
<dbReference type="Gene3D" id="1.10.760.10">
    <property type="entry name" value="Cytochrome c-like domain"/>
    <property type="match status" value="2"/>
</dbReference>
<dbReference type="InterPro" id="IPR051395">
    <property type="entry name" value="Cytochrome_c_Peroxidase/MauG"/>
</dbReference>
<dbReference type="GO" id="GO:0009055">
    <property type="term" value="F:electron transfer activity"/>
    <property type="evidence" value="ECO:0007669"/>
    <property type="project" value="InterPro"/>
</dbReference>
<evidence type="ECO:0000256" key="2">
    <source>
        <dbReference type="ARBA" id="ARBA00022723"/>
    </source>
</evidence>
<gene>
    <name evidence="9" type="ORF">H8K32_15650</name>
</gene>
<evidence type="ECO:0000313" key="9">
    <source>
        <dbReference type="EMBL" id="MBC3863540.1"/>
    </source>
</evidence>
<proteinExistence type="predicted"/>
<dbReference type="EMBL" id="JACOFV010000015">
    <property type="protein sequence ID" value="MBC3863540.1"/>
    <property type="molecule type" value="Genomic_DNA"/>
</dbReference>
<feature type="compositionally biased region" description="Low complexity" evidence="7">
    <location>
        <begin position="49"/>
        <end position="60"/>
    </location>
</feature>
<evidence type="ECO:0000256" key="5">
    <source>
        <dbReference type="ARBA" id="ARBA00023004"/>
    </source>
</evidence>
<dbReference type="SUPFAM" id="SSF46626">
    <property type="entry name" value="Cytochrome c"/>
    <property type="match status" value="1"/>
</dbReference>
<evidence type="ECO:0000313" key="10">
    <source>
        <dbReference type="Proteomes" id="UP000634011"/>
    </source>
</evidence>
<dbReference type="AlphaFoldDB" id="A0A923HJT5"/>
<evidence type="ECO:0000256" key="3">
    <source>
        <dbReference type="ARBA" id="ARBA00022729"/>
    </source>
</evidence>
<protein>
    <submittedName>
        <fullName evidence="9">Cytochrome C</fullName>
    </submittedName>
</protein>
<comment type="caution">
    <text evidence="9">The sequence shown here is derived from an EMBL/GenBank/DDBJ whole genome shotgun (WGS) entry which is preliminary data.</text>
</comment>
<evidence type="ECO:0000256" key="6">
    <source>
        <dbReference type="PROSITE-ProRule" id="PRU00433"/>
    </source>
</evidence>
<keyword evidence="1 6" id="KW-0349">Heme</keyword>
<dbReference type="RefSeq" id="WP_186913484.1">
    <property type="nucleotide sequence ID" value="NZ_JACOFV010000015.1"/>
</dbReference>
<feature type="region of interest" description="Disordered" evidence="7">
    <location>
        <begin position="49"/>
        <end position="74"/>
    </location>
</feature>
<evidence type="ECO:0000256" key="1">
    <source>
        <dbReference type="ARBA" id="ARBA00022617"/>
    </source>
</evidence>
<keyword evidence="2 6" id="KW-0479">Metal-binding</keyword>
<keyword evidence="5 6" id="KW-0408">Iron</keyword>
<keyword evidence="4" id="KW-0560">Oxidoreductase</keyword>
<keyword evidence="10" id="KW-1185">Reference proteome</keyword>
<keyword evidence="3" id="KW-0732">Signal</keyword>
<organism evidence="9 10">
    <name type="scientific">Undibacterium jejuense</name>
    <dbReference type="NCBI Taxonomy" id="1344949"/>
    <lineage>
        <taxon>Bacteria</taxon>
        <taxon>Pseudomonadati</taxon>
        <taxon>Pseudomonadota</taxon>
        <taxon>Betaproteobacteria</taxon>
        <taxon>Burkholderiales</taxon>
        <taxon>Oxalobacteraceae</taxon>
        <taxon>Undibacterium</taxon>
    </lineage>
</organism>
<dbReference type="InterPro" id="IPR036909">
    <property type="entry name" value="Cyt_c-like_dom_sf"/>
</dbReference>
<evidence type="ECO:0000256" key="4">
    <source>
        <dbReference type="ARBA" id="ARBA00023002"/>
    </source>
</evidence>
<dbReference type="Proteomes" id="UP000634011">
    <property type="component" value="Unassembled WGS sequence"/>
</dbReference>
<dbReference type="GO" id="GO:0020037">
    <property type="term" value="F:heme binding"/>
    <property type="evidence" value="ECO:0007669"/>
    <property type="project" value="InterPro"/>
</dbReference>
<reference evidence="9" key="1">
    <citation type="submission" date="2020-08" db="EMBL/GenBank/DDBJ databases">
        <title>Novel species isolated from subtropical streams in China.</title>
        <authorList>
            <person name="Lu H."/>
        </authorList>
    </citation>
    <scope>NUCLEOTIDE SEQUENCE</scope>
    <source>
        <strain evidence="9">KACC 12607</strain>
    </source>
</reference>
<evidence type="ECO:0000256" key="7">
    <source>
        <dbReference type="SAM" id="MobiDB-lite"/>
    </source>
</evidence>
<name>A0A923HJT5_9BURK</name>
<dbReference type="PROSITE" id="PS51007">
    <property type="entry name" value="CYTC"/>
    <property type="match status" value="1"/>
</dbReference>
<feature type="compositionally biased region" description="Polar residues" evidence="7">
    <location>
        <begin position="64"/>
        <end position="74"/>
    </location>
</feature>
<dbReference type="PANTHER" id="PTHR30600">
    <property type="entry name" value="CYTOCHROME C PEROXIDASE-RELATED"/>
    <property type="match status" value="1"/>
</dbReference>
<feature type="domain" description="Cytochrome c" evidence="8">
    <location>
        <begin position="357"/>
        <end position="511"/>
    </location>
</feature>
<sequence length="511" mass="54074">MDQKKRSWKFGKQLLTLSFPIMSLSACGGGGSNSTQAATDTTTAITSTSASAGTTSNVAAPVPQANSEGTVLTSSTSGNIDLSNAFFQAFGNGRSCASCHQENQAWSIRPDVLQQRFANTNGTDPIFNLVDGATSPNDVVATLDQKRLAYSMLLTKGVIRIGLPIPNGAQFTLTAVDDPYNFASASQLSLFRRPLPTTNLKFESTVMWDGRETFTNPQSNLCIKDANPASCFATADSDLLNQANTAVITHAQSPQGLTAAQQRSIANFEESLFTAQLTSTRAGSLTDAGAKGGVVALVAANYYFGINDISAGDYQTGAAFNQNVMTMYSTWIGLDAPTPGAQGQPPVAPTAVNVLRASIARGEQIFNTMPINIAGVAGFNGQLRASLQRGTCASCHSTPAVGTQSVPRLFNTGVAAANLRTSDMPLYTLKNTITGEVIQTTDPGFALTTGQWADIGRFKVPALRALAARAPYFHNGSAADIPGVIRFYDRRFNIGFTPQEVNDLTEFLKVL</sequence>
<accession>A0A923HJT5</accession>
<dbReference type="InterPro" id="IPR009056">
    <property type="entry name" value="Cyt_c-like_dom"/>
</dbReference>
<dbReference type="GO" id="GO:0004130">
    <property type="term" value="F:cytochrome-c peroxidase activity"/>
    <property type="evidence" value="ECO:0007669"/>
    <property type="project" value="TreeGrafter"/>
</dbReference>
<dbReference type="PROSITE" id="PS51257">
    <property type="entry name" value="PROKAR_LIPOPROTEIN"/>
    <property type="match status" value="1"/>
</dbReference>
<dbReference type="PANTHER" id="PTHR30600:SF10">
    <property type="entry name" value="BLL6722 PROTEIN"/>
    <property type="match status" value="1"/>
</dbReference>
<dbReference type="GO" id="GO:0046872">
    <property type="term" value="F:metal ion binding"/>
    <property type="evidence" value="ECO:0007669"/>
    <property type="project" value="UniProtKB-KW"/>
</dbReference>